<dbReference type="EMBL" id="JACATZ010000001">
    <property type="protein sequence ID" value="NWJ46915.1"/>
    <property type="molecule type" value="Genomic_DNA"/>
</dbReference>
<protein>
    <submittedName>
        <fullName evidence="3">FHA domain-containing protein</fullName>
    </submittedName>
</protein>
<keyword evidence="1" id="KW-0472">Membrane</keyword>
<organism evidence="3 5">
    <name type="scientific">Candidatus Chlorohelix allophototropha</name>
    <dbReference type="NCBI Taxonomy" id="3003348"/>
    <lineage>
        <taxon>Bacteria</taxon>
        <taxon>Bacillati</taxon>
        <taxon>Chloroflexota</taxon>
        <taxon>Chloroflexia</taxon>
        <taxon>Candidatus Chloroheliales</taxon>
        <taxon>Candidatus Chloroheliaceae</taxon>
        <taxon>Candidatus Chlorohelix</taxon>
    </lineage>
</organism>
<dbReference type="InterPro" id="IPR000253">
    <property type="entry name" value="FHA_dom"/>
</dbReference>
<keyword evidence="4" id="KW-0614">Plasmid</keyword>
<reference evidence="4" key="2">
    <citation type="journal article" date="2024" name="Nature">
        <title>Anoxygenic phototroph of the Chloroflexota uses a type I reaction centre.</title>
        <authorList>
            <person name="Tsuji J.M."/>
            <person name="Shaw N.A."/>
            <person name="Nagashima S."/>
            <person name="Venkiteswaran J.J."/>
            <person name="Schiff S.L."/>
            <person name="Watanabe T."/>
            <person name="Fukui M."/>
            <person name="Hanada S."/>
            <person name="Tank M."/>
            <person name="Neufeld J.D."/>
        </authorList>
    </citation>
    <scope>NUCLEOTIDE SEQUENCE</scope>
    <source>
        <strain evidence="4">L227-S17</strain>
        <plasmid evidence="4 6">unnamed1</plasmid>
    </source>
</reference>
<reference evidence="3 5" key="1">
    <citation type="submission" date="2020-06" db="EMBL/GenBank/DDBJ databases">
        <title>Anoxygenic phototrophic Chloroflexota member uses a Type I reaction center.</title>
        <authorList>
            <person name="Tsuji J.M."/>
            <person name="Shaw N.A."/>
            <person name="Nagashima S."/>
            <person name="Venkiteswaran J."/>
            <person name="Schiff S.L."/>
            <person name="Hanada S."/>
            <person name="Tank M."/>
            <person name="Neufeld J.D."/>
        </authorList>
    </citation>
    <scope>NUCLEOTIDE SEQUENCE [LARGE SCALE GENOMIC DNA]</scope>
    <source>
        <strain evidence="3">L227-S17</strain>
    </source>
</reference>
<accession>A0A8T7M497</accession>
<dbReference type="EMBL" id="CP128401">
    <property type="protein sequence ID" value="WJW70092.1"/>
    <property type="molecule type" value="Genomic_DNA"/>
</dbReference>
<name>A0A8T7M497_9CHLR</name>
<keyword evidence="6" id="KW-1185">Reference proteome</keyword>
<proteinExistence type="predicted"/>
<keyword evidence="1" id="KW-0812">Transmembrane</keyword>
<dbReference type="InterPro" id="IPR008984">
    <property type="entry name" value="SMAD_FHA_dom_sf"/>
</dbReference>
<keyword evidence="1" id="KW-1133">Transmembrane helix</keyword>
<dbReference type="AlphaFoldDB" id="A0A8T7M497"/>
<dbReference type="RefSeq" id="WP_341471973.1">
    <property type="nucleotide sequence ID" value="NZ_CP128401.1"/>
</dbReference>
<feature type="transmembrane region" description="Helical" evidence="1">
    <location>
        <begin position="282"/>
        <end position="304"/>
    </location>
</feature>
<sequence length="561" mass="62763">MEHNLPTLTDYNDTRLFLRIIPKDNKRIDPSDDDGKVLKLQNGRAVEELSEAQNRSREQTRDGNGYIKVSAFLKTISLVNALYQQDSAKCLLRFGFEYTLKVNDAIRFYNYVRDQYERGAFGKETSLEDLTVRQLFNSLFISLFKELALQLQQFDPDMARQDESTRQGIMRLFEELIRQRGADLNKAGLSFYQEAGITLLVENETDKLLLAHEKDNHRQMREALKPPVKEAPKPPAPLPPQSPTSHWLDRFELGSISPLIATTGLSLAVFNSLKDKATTVPGFFLAVGLPLTLLLTVITLYLLVRKRKNKLAVVAHFNSPRPRKVSKRQWRFRLGDFIAVSALALAYITFMLDRVSAEAQVGLVALPSGVAIMAALILYLSTRNRTETVTVPPVFPPIPVPPVEPSNKSEPPQELPKPEPVVAFELEVKDGLNPGRLRLTLDSKKIIECGLDNYGSDKLYFWASDNAARRWELSAPNPEAIKGVSKQHAHFKLEQGEVCVVSSSVEGAPNTNGVYIGGERMDDGESKGLREGDLLGFGPRGSGLNRPFCREGGVTLIIHRK</sequence>
<feature type="transmembrane region" description="Helical" evidence="1">
    <location>
        <begin position="362"/>
        <end position="380"/>
    </location>
</feature>
<feature type="domain" description="FHA" evidence="2">
    <location>
        <begin position="482"/>
        <end position="538"/>
    </location>
</feature>
<evidence type="ECO:0000313" key="5">
    <source>
        <dbReference type="Proteomes" id="UP000521676"/>
    </source>
</evidence>
<dbReference type="SUPFAM" id="SSF49879">
    <property type="entry name" value="SMAD/FHA domain"/>
    <property type="match status" value="1"/>
</dbReference>
<geneLocation type="plasmid" evidence="4 6">
    <name>unnamed1</name>
</geneLocation>
<evidence type="ECO:0000313" key="6">
    <source>
        <dbReference type="Proteomes" id="UP001431572"/>
    </source>
</evidence>
<evidence type="ECO:0000313" key="4">
    <source>
        <dbReference type="EMBL" id="WJW70092.1"/>
    </source>
</evidence>
<feature type="transmembrane region" description="Helical" evidence="1">
    <location>
        <begin position="330"/>
        <end position="350"/>
    </location>
</feature>
<gene>
    <name evidence="3" type="ORF">HXX08_13725</name>
    <name evidence="4" type="ORF">OZ401_004897</name>
</gene>
<dbReference type="Pfam" id="PF00498">
    <property type="entry name" value="FHA"/>
    <property type="match status" value="1"/>
</dbReference>
<evidence type="ECO:0000313" key="3">
    <source>
        <dbReference type="EMBL" id="NWJ46915.1"/>
    </source>
</evidence>
<dbReference type="Proteomes" id="UP000521676">
    <property type="component" value="Unassembled WGS sequence"/>
</dbReference>
<evidence type="ECO:0000256" key="1">
    <source>
        <dbReference type="SAM" id="Phobius"/>
    </source>
</evidence>
<dbReference type="Proteomes" id="UP001431572">
    <property type="component" value="Plasmid unnamed1"/>
</dbReference>
<dbReference type="Gene3D" id="2.60.200.20">
    <property type="match status" value="1"/>
</dbReference>
<evidence type="ECO:0000259" key="2">
    <source>
        <dbReference type="Pfam" id="PF00498"/>
    </source>
</evidence>